<dbReference type="EMBL" id="JACGWK010000068">
    <property type="protein sequence ID" value="KAL0307752.1"/>
    <property type="molecule type" value="Genomic_DNA"/>
</dbReference>
<reference evidence="1" key="1">
    <citation type="submission" date="2020-06" db="EMBL/GenBank/DDBJ databases">
        <authorList>
            <person name="Li T."/>
            <person name="Hu X."/>
            <person name="Zhang T."/>
            <person name="Song X."/>
            <person name="Zhang H."/>
            <person name="Dai N."/>
            <person name="Sheng W."/>
            <person name="Hou X."/>
            <person name="Wei L."/>
        </authorList>
    </citation>
    <scope>NUCLEOTIDE SEQUENCE</scope>
    <source>
        <strain evidence="1">G01</strain>
        <tissue evidence="1">Leaf</tissue>
    </source>
</reference>
<proteinExistence type="predicted"/>
<sequence>MQIPQRDGHFPGRSRQSICKRAPPFAKCFDNIEIVIISKQRSINNIIYFEMAQSISTSAEHVLSPLPISFGVAKFSGKTKIAIPLCIAFNDGDPKCISGRRRLMVGNEEAYGG</sequence>
<dbReference type="AlphaFoldDB" id="A0AAW2KMU9"/>
<organism evidence="1">
    <name type="scientific">Sesamum angustifolium</name>
    <dbReference type="NCBI Taxonomy" id="2727405"/>
    <lineage>
        <taxon>Eukaryota</taxon>
        <taxon>Viridiplantae</taxon>
        <taxon>Streptophyta</taxon>
        <taxon>Embryophyta</taxon>
        <taxon>Tracheophyta</taxon>
        <taxon>Spermatophyta</taxon>
        <taxon>Magnoliopsida</taxon>
        <taxon>eudicotyledons</taxon>
        <taxon>Gunneridae</taxon>
        <taxon>Pentapetalae</taxon>
        <taxon>asterids</taxon>
        <taxon>lamiids</taxon>
        <taxon>Lamiales</taxon>
        <taxon>Pedaliaceae</taxon>
        <taxon>Sesamum</taxon>
    </lineage>
</organism>
<name>A0AAW2KMU9_9LAMI</name>
<accession>A0AAW2KMU9</accession>
<protein>
    <submittedName>
        <fullName evidence="1">Uncharacterized protein</fullName>
    </submittedName>
</protein>
<comment type="caution">
    <text evidence="1">The sequence shown here is derived from an EMBL/GenBank/DDBJ whole genome shotgun (WGS) entry which is preliminary data.</text>
</comment>
<reference evidence="1" key="2">
    <citation type="journal article" date="2024" name="Plant">
        <title>Genomic evolution and insights into agronomic trait innovations of Sesamum species.</title>
        <authorList>
            <person name="Miao H."/>
            <person name="Wang L."/>
            <person name="Qu L."/>
            <person name="Liu H."/>
            <person name="Sun Y."/>
            <person name="Le M."/>
            <person name="Wang Q."/>
            <person name="Wei S."/>
            <person name="Zheng Y."/>
            <person name="Lin W."/>
            <person name="Duan Y."/>
            <person name="Cao H."/>
            <person name="Xiong S."/>
            <person name="Wang X."/>
            <person name="Wei L."/>
            <person name="Li C."/>
            <person name="Ma Q."/>
            <person name="Ju M."/>
            <person name="Zhao R."/>
            <person name="Li G."/>
            <person name="Mu C."/>
            <person name="Tian Q."/>
            <person name="Mei H."/>
            <person name="Zhang T."/>
            <person name="Gao T."/>
            <person name="Zhang H."/>
        </authorList>
    </citation>
    <scope>NUCLEOTIDE SEQUENCE</scope>
    <source>
        <strain evidence="1">G01</strain>
    </source>
</reference>
<evidence type="ECO:0000313" key="1">
    <source>
        <dbReference type="EMBL" id="KAL0307752.1"/>
    </source>
</evidence>
<gene>
    <name evidence="1" type="ORF">Sangu_3013500</name>
</gene>